<accession>A0A916ZXL0</accession>
<comment type="caution">
    <text evidence="3">The sequence shown here is derived from an EMBL/GenBank/DDBJ whole genome shotgun (WGS) entry which is preliminary data.</text>
</comment>
<evidence type="ECO:0000256" key="1">
    <source>
        <dbReference type="SAM" id="MobiDB-lite"/>
    </source>
</evidence>
<organism evidence="3 4">
    <name type="scientific">Sandarakinorhabdus glacialis</name>
    <dbReference type="NCBI Taxonomy" id="1614636"/>
    <lineage>
        <taxon>Bacteria</taxon>
        <taxon>Pseudomonadati</taxon>
        <taxon>Pseudomonadota</taxon>
        <taxon>Alphaproteobacteria</taxon>
        <taxon>Sphingomonadales</taxon>
        <taxon>Sphingosinicellaceae</taxon>
        <taxon>Sandarakinorhabdus</taxon>
    </lineage>
</organism>
<keyword evidence="4" id="KW-1185">Reference proteome</keyword>
<dbReference type="Proteomes" id="UP000635071">
    <property type="component" value="Unassembled WGS sequence"/>
</dbReference>
<dbReference type="AlphaFoldDB" id="A0A916ZXL0"/>
<name>A0A916ZXL0_9SPHN</name>
<protein>
    <submittedName>
        <fullName evidence="3">Uncharacterized protein</fullName>
    </submittedName>
</protein>
<feature type="compositionally biased region" description="Basic and acidic residues" evidence="1">
    <location>
        <begin position="1"/>
        <end position="11"/>
    </location>
</feature>
<evidence type="ECO:0000313" key="3">
    <source>
        <dbReference type="EMBL" id="GGE17158.1"/>
    </source>
</evidence>
<feature type="transmembrane region" description="Helical" evidence="2">
    <location>
        <begin position="32"/>
        <end position="53"/>
    </location>
</feature>
<reference evidence="3" key="2">
    <citation type="submission" date="2020-09" db="EMBL/GenBank/DDBJ databases">
        <authorList>
            <person name="Sun Q."/>
            <person name="Zhou Y."/>
        </authorList>
    </citation>
    <scope>NUCLEOTIDE SEQUENCE</scope>
    <source>
        <strain evidence="3">CGMCC 1.15519</strain>
    </source>
</reference>
<dbReference type="EMBL" id="BMJM01000009">
    <property type="protein sequence ID" value="GGE17158.1"/>
    <property type="molecule type" value="Genomic_DNA"/>
</dbReference>
<proteinExistence type="predicted"/>
<reference evidence="3" key="1">
    <citation type="journal article" date="2014" name="Int. J. Syst. Evol. Microbiol.">
        <title>Complete genome sequence of Corynebacterium casei LMG S-19264T (=DSM 44701T), isolated from a smear-ripened cheese.</title>
        <authorList>
            <consortium name="US DOE Joint Genome Institute (JGI-PGF)"/>
            <person name="Walter F."/>
            <person name="Albersmeier A."/>
            <person name="Kalinowski J."/>
            <person name="Ruckert C."/>
        </authorList>
    </citation>
    <scope>NUCLEOTIDE SEQUENCE</scope>
    <source>
        <strain evidence="3">CGMCC 1.15519</strain>
    </source>
</reference>
<evidence type="ECO:0000256" key="2">
    <source>
        <dbReference type="SAM" id="Phobius"/>
    </source>
</evidence>
<evidence type="ECO:0000313" key="4">
    <source>
        <dbReference type="Proteomes" id="UP000635071"/>
    </source>
</evidence>
<feature type="region of interest" description="Disordered" evidence="1">
    <location>
        <begin position="1"/>
        <end position="22"/>
    </location>
</feature>
<sequence length="80" mass="8745">MNRPERIRARPQEIPSQPRRLPRAARKSLRQVFAAPAVIAVISLIGLVSALTGDGLRNIVSWAALGVPVVIAIRAWSRRG</sequence>
<dbReference type="RefSeq" id="WP_207792571.1">
    <property type="nucleotide sequence ID" value="NZ_BMJM01000009.1"/>
</dbReference>
<feature type="transmembrane region" description="Helical" evidence="2">
    <location>
        <begin position="59"/>
        <end position="77"/>
    </location>
</feature>
<gene>
    <name evidence="3" type="ORF">GCM10011529_24550</name>
</gene>
<keyword evidence="2" id="KW-0472">Membrane</keyword>
<keyword evidence="2" id="KW-0812">Transmembrane</keyword>
<keyword evidence="2" id="KW-1133">Transmembrane helix</keyword>